<dbReference type="InterPro" id="IPR047767">
    <property type="entry name" value="PSP1-like"/>
</dbReference>
<dbReference type="PANTHER" id="PTHR43830:SF3">
    <property type="entry name" value="PROTEIN PSP1"/>
    <property type="match status" value="1"/>
</dbReference>
<dbReference type="NCBIfam" id="NF041131">
    <property type="entry name" value="RicT_YaaT_fam"/>
    <property type="match status" value="1"/>
</dbReference>
<dbReference type="PROSITE" id="PS51411">
    <property type="entry name" value="PSP1_C"/>
    <property type="match status" value="1"/>
</dbReference>
<dbReference type="EMBL" id="UINC01020546">
    <property type="protein sequence ID" value="SVA86170.1"/>
    <property type="molecule type" value="Genomic_DNA"/>
</dbReference>
<feature type="domain" description="PSP1 C-terminal" evidence="1">
    <location>
        <begin position="114"/>
        <end position="199"/>
    </location>
</feature>
<name>A0A381ZAC1_9ZZZZ</name>
<proteinExistence type="predicted"/>
<dbReference type="GO" id="GO:0005737">
    <property type="term" value="C:cytoplasm"/>
    <property type="evidence" value="ECO:0007669"/>
    <property type="project" value="TreeGrafter"/>
</dbReference>
<dbReference type="InterPro" id="IPR007557">
    <property type="entry name" value="PSP1_C"/>
</dbReference>
<dbReference type="Pfam" id="PF04468">
    <property type="entry name" value="PSP1"/>
    <property type="match status" value="1"/>
</dbReference>
<accession>A0A381ZAC1</accession>
<organism evidence="2">
    <name type="scientific">marine metagenome</name>
    <dbReference type="NCBI Taxonomy" id="408172"/>
    <lineage>
        <taxon>unclassified sequences</taxon>
        <taxon>metagenomes</taxon>
        <taxon>ecological metagenomes</taxon>
    </lineage>
</organism>
<reference evidence="2" key="1">
    <citation type="submission" date="2018-05" db="EMBL/GenBank/DDBJ databases">
        <authorList>
            <person name="Lanie J.A."/>
            <person name="Ng W.-L."/>
            <person name="Kazmierczak K.M."/>
            <person name="Andrzejewski T.M."/>
            <person name="Davidsen T.M."/>
            <person name="Wayne K.J."/>
            <person name="Tettelin H."/>
            <person name="Glass J.I."/>
            <person name="Rusch D."/>
            <person name="Podicherti R."/>
            <person name="Tsui H.-C.T."/>
            <person name="Winkler M.E."/>
        </authorList>
    </citation>
    <scope>NUCLEOTIDE SEQUENCE</scope>
</reference>
<protein>
    <recommendedName>
        <fullName evidence="1">PSP1 C-terminal domain-containing protein</fullName>
    </recommendedName>
</protein>
<dbReference type="PANTHER" id="PTHR43830">
    <property type="entry name" value="PROTEIN PSP1"/>
    <property type="match status" value="1"/>
</dbReference>
<gene>
    <name evidence="2" type="ORF">METZ01_LOCUS139024</name>
</gene>
<evidence type="ECO:0000259" key="1">
    <source>
        <dbReference type="PROSITE" id="PS51411"/>
    </source>
</evidence>
<dbReference type="AlphaFoldDB" id="A0A381ZAC1"/>
<evidence type="ECO:0000313" key="2">
    <source>
        <dbReference type="EMBL" id="SVA86170.1"/>
    </source>
</evidence>
<sequence>MSCKNCISKSNGTPRGCNNNGACTSNSCNTFTVFDWLNDITAPNNKPAFPFCEVRFKNGRKGYFKTNSILLSIGDIVATQSEKGHDVGVITLLGELVRIQMKKKDINHESGDALGIYRIASQKDIDVWQISRDKEEAVKVRARKLALKLELKMKISDVEYQGDGSKIIFYYTADDRVDFRELIKLFAREFKSRIEMKQVGLREEASRLGGIGSCGRELCCSTWLHDFRAVNTSSARYQQLSINPGKLSGQCGKLKCCLNYELGMYLEALKDIPRKEIKIKTKKGIAVCQKVNIFKRRLWYSYLDHPIDWYELDANTANNMIETNKKGDTISSLEDFAIVSDKDNVNNRPLKTDSITRFDRPKNRKFNKLEKT</sequence>